<proteinExistence type="predicted"/>
<keyword evidence="1" id="KW-0238">DNA-binding</keyword>
<dbReference type="Pfam" id="PF13411">
    <property type="entry name" value="MerR_1"/>
    <property type="match status" value="1"/>
</dbReference>
<reference evidence="3 6" key="2">
    <citation type="submission" date="2019-08" db="EMBL/GenBank/DDBJ databases">
        <title>Prevalence, distribution, and phylogeny of type two toxin-antitoxin genes possessed by Cronobacter species where C. sakazakii homologs follow sequence type lineages.</title>
        <authorList>
            <person name="Finkelstein S."/>
            <person name="Negrete F."/>
            <person name="Jang H."/>
            <person name="Gopinath G.R."/>
            <person name="Tall B.D."/>
        </authorList>
    </citation>
    <scope>NUCLEOTIDE SEQUENCE [LARGE SCALE GENOMIC DNA]</scope>
    <source>
        <strain evidence="3 6">MOD1_GK1257</strain>
    </source>
</reference>
<evidence type="ECO:0000313" key="3">
    <source>
        <dbReference type="EMBL" id="KAB0886556.1"/>
    </source>
</evidence>
<evidence type="ECO:0000259" key="2">
    <source>
        <dbReference type="PROSITE" id="PS50937"/>
    </source>
</evidence>
<dbReference type="InterPro" id="IPR000551">
    <property type="entry name" value="MerR-type_HTH_dom"/>
</dbReference>
<name>A0A2T7AQA7_9ENTR</name>
<dbReference type="Proteomes" id="UP000469927">
    <property type="component" value="Unassembled WGS sequence"/>
</dbReference>
<dbReference type="PROSITE" id="PS50937">
    <property type="entry name" value="HTH_MERR_2"/>
    <property type="match status" value="1"/>
</dbReference>
<dbReference type="InterPro" id="IPR009061">
    <property type="entry name" value="DNA-bd_dom_put_sf"/>
</dbReference>
<gene>
    <name evidence="4" type="ORF">AUN14_15835</name>
    <name evidence="3" type="ORF">FZI19_01095</name>
</gene>
<reference evidence="4 5" key="1">
    <citation type="submission" date="2016-12" db="EMBL/GenBank/DDBJ databases">
        <title>Analysis of the Molecular Diversity Among Cronobacter Species Isolated from Filth Flies Using a Pan Genomic DNA Microarray.</title>
        <authorList>
            <person name="Pava-Ripoll M."/>
            <person name="Tall B."/>
            <person name="Farber J."/>
            <person name="Fanning S."/>
            <person name="Lehner A."/>
            <person name="Stephan R."/>
            <person name="Pagotto F."/>
            <person name="Iverson C."/>
            <person name="Ziobro G."/>
            <person name="Miller A."/>
            <person name="Pearson R."/>
            <person name="Yan Q."/>
            <person name="Kim M."/>
            <person name="Jeong S."/>
            <person name="Park J."/>
            <person name="Jun S."/>
            <person name="Choi H."/>
            <person name="Chung T."/>
            <person name="Yoo Y."/>
            <person name="Park E."/>
            <person name="Hwang S."/>
            <person name="Lee B."/>
            <person name="Sathyamoorthy V."/>
            <person name="Carter L."/>
            <person name="Mammel M."/>
            <person name="Jackson S."/>
            <person name="Kothary M."/>
            <person name="Patel I."/>
            <person name="Grim C."/>
            <person name="Gopinath G."/>
            <person name="Gangiredla J."/>
            <person name="Chase H."/>
        </authorList>
    </citation>
    <scope>NUCLEOTIDE SEQUENCE [LARGE SCALE GENOMIC DNA]</scope>
    <source>
        <strain evidence="4 5">MOD1-Md1s</strain>
    </source>
</reference>
<dbReference type="CDD" id="cd01109">
    <property type="entry name" value="HTH_YyaN"/>
    <property type="match status" value="1"/>
</dbReference>
<evidence type="ECO:0000313" key="5">
    <source>
        <dbReference type="Proteomes" id="UP000244378"/>
    </source>
</evidence>
<protein>
    <submittedName>
        <fullName evidence="4">MerR family transcriptional regulator</fullName>
    </submittedName>
</protein>
<dbReference type="GO" id="GO:0003700">
    <property type="term" value="F:DNA-binding transcription factor activity"/>
    <property type="evidence" value="ECO:0007669"/>
    <property type="project" value="InterPro"/>
</dbReference>
<dbReference type="AlphaFoldDB" id="A0A2T7AQA7"/>
<evidence type="ECO:0000256" key="1">
    <source>
        <dbReference type="ARBA" id="ARBA00023125"/>
    </source>
</evidence>
<dbReference type="Gene3D" id="1.10.1660.10">
    <property type="match status" value="1"/>
</dbReference>
<dbReference type="PANTHER" id="PTHR30204">
    <property type="entry name" value="REDOX-CYCLING DRUG-SENSING TRANSCRIPTIONAL ACTIVATOR SOXR"/>
    <property type="match status" value="1"/>
</dbReference>
<organism evidence="4 5">
    <name type="scientific">Cronobacter muytjensii</name>
    <dbReference type="NCBI Taxonomy" id="413501"/>
    <lineage>
        <taxon>Bacteria</taxon>
        <taxon>Pseudomonadati</taxon>
        <taxon>Pseudomonadota</taxon>
        <taxon>Gammaproteobacteria</taxon>
        <taxon>Enterobacterales</taxon>
        <taxon>Enterobacteriaceae</taxon>
        <taxon>Cronobacter</taxon>
    </lineage>
</organism>
<dbReference type="EMBL" id="WAGD01000004">
    <property type="protein sequence ID" value="KAB0886556.1"/>
    <property type="molecule type" value="Genomic_DNA"/>
</dbReference>
<feature type="domain" description="HTH merR-type" evidence="2">
    <location>
        <begin position="1"/>
        <end position="68"/>
    </location>
</feature>
<dbReference type="PANTHER" id="PTHR30204:SF98">
    <property type="entry name" value="HTH-TYPE TRANSCRIPTIONAL REGULATOR ADHR"/>
    <property type="match status" value="1"/>
</dbReference>
<dbReference type="OrthoDB" id="9808480at2"/>
<evidence type="ECO:0000313" key="6">
    <source>
        <dbReference type="Proteomes" id="UP000469927"/>
    </source>
</evidence>
<sequence>MRIQEFSTLTGLGVHTLRYYEKLGLLVPARNASGHRDYRRGDLDWAAFITRLKETDMPLAAIQRYARLRAQGETTAAERRELLAEHALRLEARLAQQADHLARLKEKMAYYDQTLLKNSA</sequence>
<dbReference type="GO" id="GO:0003677">
    <property type="term" value="F:DNA binding"/>
    <property type="evidence" value="ECO:0007669"/>
    <property type="project" value="UniProtKB-KW"/>
</dbReference>
<evidence type="ECO:0000313" key="4">
    <source>
        <dbReference type="EMBL" id="PUX11673.1"/>
    </source>
</evidence>
<dbReference type="SUPFAM" id="SSF46955">
    <property type="entry name" value="Putative DNA-binding domain"/>
    <property type="match status" value="1"/>
</dbReference>
<dbReference type="EMBL" id="MSAE01000033">
    <property type="protein sequence ID" value="PUX11673.1"/>
    <property type="molecule type" value="Genomic_DNA"/>
</dbReference>
<comment type="caution">
    <text evidence="4">The sequence shown here is derived from an EMBL/GenBank/DDBJ whole genome shotgun (WGS) entry which is preliminary data.</text>
</comment>
<dbReference type="RefSeq" id="WP_075193667.1">
    <property type="nucleotide sequence ID" value="NZ_CP187979.1"/>
</dbReference>
<accession>A0A2T7AQA7</accession>
<dbReference type="InterPro" id="IPR047057">
    <property type="entry name" value="MerR_fam"/>
</dbReference>
<dbReference type="SMART" id="SM00422">
    <property type="entry name" value="HTH_MERR"/>
    <property type="match status" value="1"/>
</dbReference>
<keyword evidence="6" id="KW-1185">Reference proteome</keyword>
<dbReference type="Proteomes" id="UP000244378">
    <property type="component" value="Unassembled WGS sequence"/>
</dbReference>